<evidence type="ECO:0000313" key="2">
    <source>
        <dbReference type="Proteomes" id="UP000276215"/>
    </source>
</evidence>
<accession>A0A3N4J263</accession>
<organism evidence="1 2">
    <name type="scientific">Choiromyces venosus 120613-1</name>
    <dbReference type="NCBI Taxonomy" id="1336337"/>
    <lineage>
        <taxon>Eukaryota</taxon>
        <taxon>Fungi</taxon>
        <taxon>Dikarya</taxon>
        <taxon>Ascomycota</taxon>
        <taxon>Pezizomycotina</taxon>
        <taxon>Pezizomycetes</taxon>
        <taxon>Pezizales</taxon>
        <taxon>Tuberaceae</taxon>
        <taxon>Choiromyces</taxon>
    </lineage>
</organism>
<dbReference type="AlphaFoldDB" id="A0A3N4J263"/>
<reference evidence="1 2" key="1">
    <citation type="journal article" date="2018" name="Nat. Ecol. Evol.">
        <title>Pezizomycetes genomes reveal the molecular basis of ectomycorrhizal truffle lifestyle.</title>
        <authorList>
            <person name="Murat C."/>
            <person name="Payen T."/>
            <person name="Noel B."/>
            <person name="Kuo A."/>
            <person name="Morin E."/>
            <person name="Chen J."/>
            <person name="Kohler A."/>
            <person name="Krizsan K."/>
            <person name="Balestrini R."/>
            <person name="Da Silva C."/>
            <person name="Montanini B."/>
            <person name="Hainaut M."/>
            <person name="Levati E."/>
            <person name="Barry K.W."/>
            <person name="Belfiori B."/>
            <person name="Cichocki N."/>
            <person name="Clum A."/>
            <person name="Dockter R.B."/>
            <person name="Fauchery L."/>
            <person name="Guy J."/>
            <person name="Iotti M."/>
            <person name="Le Tacon F."/>
            <person name="Lindquist E.A."/>
            <person name="Lipzen A."/>
            <person name="Malagnac F."/>
            <person name="Mello A."/>
            <person name="Molinier V."/>
            <person name="Miyauchi S."/>
            <person name="Poulain J."/>
            <person name="Riccioni C."/>
            <person name="Rubini A."/>
            <person name="Sitrit Y."/>
            <person name="Splivallo R."/>
            <person name="Traeger S."/>
            <person name="Wang M."/>
            <person name="Zifcakova L."/>
            <person name="Wipf D."/>
            <person name="Zambonelli A."/>
            <person name="Paolocci F."/>
            <person name="Nowrousian M."/>
            <person name="Ottonello S."/>
            <person name="Baldrian P."/>
            <person name="Spatafora J.W."/>
            <person name="Henrissat B."/>
            <person name="Nagy L.G."/>
            <person name="Aury J.M."/>
            <person name="Wincker P."/>
            <person name="Grigoriev I.V."/>
            <person name="Bonfante P."/>
            <person name="Martin F.M."/>
        </authorList>
    </citation>
    <scope>NUCLEOTIDE SEQUENCE [LARGE SCALE GENOMIC DNA]</scope>
    <source>
        <strain evidence="1 2">120613-1</strain>
    </source>
</reference>
<dbReference type="EMBL" id="ML120473">
    <property type="protein sequence ID" value="RPA92423.1"/>
    <property type="molecule type" value="Genomic_DNA"/>
</dbReference>
<dbReference type="Proteomes" id="UP000276215">
    <property type="component" value="Unassembled WGS sequence"/>
</dbReference>
<name>A0A3N4J263_9PEZI</name>
<gene>
    <name evidence="1" type="ORF">L873DRAFT_1817611</name>
</gene>
<evidence type="ECO:0000313" key="1">
    <source>
        <dbReference type="EMBL" id="RPA92423.1"/>
    </source>
</evidence>
<proteinExistence type="predicted"/>
<sequence length="71" mass="8269">MSISTPLPLPKYPPNSDTDVKPIFQIKTLQRRQILDLQENCEGDLYFPDISEQDLQNWKLQNPDLLEAKDI</sequence>
<keyword evidence="2" id="KW-1185">Reference proteome</keyword>
<protein>
    <submittedName>
        <fullName evidence="1">Uncharacterized protein</fullName>
    </submittedName>
</protein>